<feature type="compositionally biased region" description="Acidic residues" evidence="1">
    <location>
        <begin position="20"/>
        <end position="39"/>
    </location>
</feature>
<evidence type="ECO:0000256" key="1">
    <source>
        <dbReference type="SAM" id="MobiDB-lite"/>
    </source>
</evidence>
<dbReference type="AlphaFoldDB" id="U1HYY3"/>
<name>U1HYY3_ENDPU</name>
<accession>U1HYY3</accession>
<sequence>MPAPAPALSDEPAAGKAGGDSDDAGDVNEEDGEDEEDAEDKYNDVDGPDRDVGVDDTDVITVSGPVATTMVVLTSTDVTAGGKIKPGMDVDAPCSLEAVAIGKVEAPMGERVVTSVIKIIGALVGSERDMLTYNENKFL</sequence>
<feature type="compositionally biased region" description="Basic and acidic residues" evidence="1">
    <location>
        <begin position="40"/>
        <end position="53"/>
    </location>
</feature>
<organism evidence="2 3">
    <name type="scientific">Endocarpon pusillum (strain Z07020 / HMAS-L-300199)</name>
    <name type="common">Lichen-forming fungus</name>
    <dbReference type="NCBI Taxonomy" id="1263415"/>
    <lineage>
        <taxon>Eukaryota</taxon>
        <taxon>Fungi</taxon>
        <taxon>Dikarya</taxon>
        <taxon>Ascomycota</taxon>
        <taxon>Pezizomycotina</taxon>
        <taxon>Eurotiomycetes</taxon>
        <taxon>Chaetothyriomycetidae</taxon>
        <taxon>Verrucariales</taxon>
        <taxon>Verrucariaceae</taxon>
        <taxon>Endocarpon</taxon>
    </lineage>
</organism>
<dbReference type="GeneID" id="19239856"/>
<feature type="region of interest" description="Disordered" evidence="1">
    <location>
        <begin position="1"/>
        <end position="56"/>
    </location>
</feature>
<protein>
    <submittedName>
        <fullName evidence="2">Uncharacterized protein</fullName>
    </submittedName>
</protein>
<keyword evidence="3" id="KW-1185">Reference proteome</keyword>
<reference evidence="3" key="1">
    <citation type="journal article" date="2014" name="BMC Genomics">
        <title>Genome characteristics reveal the impact of lichenization on lichen-forming fungus Endocarpon pusillum Hedwig (Verrucariales, Ascomycota).</title>
        <authorList>
            <person name="Wang Y.-Y."/>
            <person name="Liu B."/>
            <person name="Zhang X.-Y."/>
            <person name="Zhou Q.-M."/>
            <person name="Zhang T."/>
            <person name="Li H."/>
            <person name="Yu Y.-F."/>
            <person name="Zhang X.-L."/>
            <person name="Hao X.-Y."/>
            <person name="Wang M."/>
            <person name="Wang L."/>
            <person name="Wei J.-C."/>
        </authorList>
    </citation>
    <scope>NUCLEOTIDE SEQUENCE [LARGE SCALE GENOMIC DNA]</scope>
    <source>
        <strain evidence="3">Z07020 / HMAS-L-300199</strain>
    </source>
</reference>
<dbReference type="EMBL" id="KE720869">
    <property type="protein sequence ID" value="ERF74734.1"/>
    <property type="molecule type" value="Genomic_DNA"/>
</dbReference>
<proteinExistence type="predicted"/>
<dbReference type="HOGENOM" id="CLU_1845086_0_0_1"/>
<dbReference type="Proteomes" id="UP000019373">
    <property type="component" value="Unassembled WGS sequence"/>
</dbReference>
<gene>
    <name evidence="2" type="ORF">EPUS_04903</name>
</gene>
<evidence type="ECO:0000313" key="3">
    <source>
        <dbReference type="Proteomes" id="UP000019373"/>
    </source>
</evidence>
<evidence type="ECO:0000313" key="2">
    <source>
        <dbReference type="EMBL" id="ERF74734.1"/>
    </source>
</evidence>
<dbReference type="RefSeq" id="XP_007787904.1">
    <property type="nucleotide sequence ID" value="XM_007789714.1"/>
</dbReference>